<evidence type="ECO:0000256" key="4">
    <source>
        <dbReference type="ARBA" id="ARBA00022490"/>
    </source>
</evidence>
<dbReference type="VEuPathDB" id="PiroplasmaDB:BOVATA_003750"/>
<evidence type="ECO:0000259" key="10">
    <source>
        <dbReference type="Pfam" id="PF01138"/>
    </source>
</evidence>
<dbReference type="Proteomes" id="UP000236319">
    <property type="component" value="Unassembled WGS sequence"/>
</dbReference>
<dbReference type="GO" id="GO:0016075">
    <property type="term" value="P:rRNA catabolic process"/>
    <property type="evidence" value="ECO:0007669"/>
    <property type="project" value="TreeGrafter"/>
</dbReference>
<dbReference type="InterPro" id="IPR027408">
    <property type="entry name" value="PNPase/RNase_PH_dom_sf"/>
</dbReference>
<evidence type="ECO:0000256" key="2">
    <source>
        <dbReference type="ARBA" id="ARBA00004604"/>
    </source>
</evidence>
<dbReference type="GO" id="GO:0034473">
    <property type="term" value="P:U1 snRNA 3'-end processing"/>
    <property type="evidence" value="ECO:0007669"/>
    <property type="project" value="TreeGrafter"/>
</dbReference>
<keyword evidence="8" id="KW-0539">Nucleus</keyword>
<dbReference type="SUPFAM" id="SSF54211">
    <property type="entry name" value="Ribosomal protein S5 domain 2-like"/>
    <property type="match status" value="1"/>
</dbReference>
<comment type="caution">
    <text evidence="11">The sequence shown here is derived from an EMBL/GenBank/DDBJ whole genome shotgun (WGS) entry which is preliminary data.</text>
</comment>
<accession>A0A2H6K7B7</accession>
<proteinExistence type="inferred from homology"/>
<keyword evidence="6" id="KW-0271">Exosome</keyword>
<keyword evidence="5" id="KW-0698">rRNA processing</keyword>
<evidence type="ECO:0000313" key="11">
    <source>
        <dbReference type="EMBL" id="GBE58882.1"/>
    </source>
</evidence>
<dbReference type="GO" id="GO:0071038">
    <property type="term" value="P:TRAMP-dependent tRNA surveillance pathway"/>
    <property type="evidence" value="ECO:0007669"/>
    <property type="project" value="TreeGrafter"/>
</dbReference>
<dbReference type="GO" id="GO:0000177">
    <property type="term" value="C:cytoplasmic exosome (RNase complex)"/>
    <property type="evidence" value="ECO:0007669"/>
    <property type="project" value="TreeGrafter"/>
</dbReference>
<protein>
    <recommendedName>
        <fullName evidence="9">Ribosomal RNA-processing protein 43</fullName>
    </recommendedName>
</protein>
<dbReference type="Gene3D" id="3.30.230.70">
    <property type="entry name" value="GHMP Kinase, N-terminal domain"/>
    <property type="match status" value="1"/>
</dbReference>
<dbReference type="GO" id="GO:0034476">
    <property type="term" value="P:U5 snRNA 3'-end processing"/>
    <property type="evidence" value="ECO:0007669"/>
    <property type="project" value="TreeGrafter"/>
</dbReference>
<sequence length="389" mass="42549">MSSDRELPSNAKAYSSDVYRQIDPVGFYGEYIRRQVRPDGRKLRAFRTVGVSDLLEGATGSGRSLGDNGTIIASVRLTAGETHVHCTVKAVPGYSDVTIPLSPGSDNSVSVSVELPKQVQSYIYDANGNSANFHFCVATLLETVLNCDEVIPTTQLRFAELLREEPGTASPNAVCEYLVRRRFGWKLEIDILCEEYDGNLLDTSVLAASFALRKATLPIVLLDLNDPVNPYRLLALDQGILEQASSGDAKVCLISIVLSWSAQALKLLRSNRRAIEKQLSVELSDDNMVGQLLALGGSSMHLSRPLQLLALPFTVTFLRFSDETYFVDPTSEEERLGASVSVYCLRGADGSSRFQPLNLMCCPGVTTDVYKCLQQAATDLIDCIANTEF</sequence>
<evidence type="ECO:0000256" key="5">
    <source>
        <dbReference type="ARBA" id="ARBA00022552"/>
    </source>
</evidence>
<dbReference type="Pfam" id="PF01138">
    <property type="entry name" value="RNase_PH"/>
    <property type="match status" value="1"/>
</dbReference>
<comment type="similarity">
    <text evidence="3">Belongs to the RNase PH family.</text>
</comment>
<dbReference type="GO" id="GO:0071028">
    <property type="term" value="P:nuclear mRNA surveillance"/>
    <property type="evidence" value="ECO:0007669"/>
    <property type="project" value="TreeGrafter"/>
</dbReference>
<dbReference type="EMBL" id="BDSA01000001">
    <property type="protein sequence ID" value="GBE58882.1"/>
    <property type="molecule type" value="Genomic_DNA"/>
</dbReference>
<dbReference type="GeneID" id="39872652"/>
<name>A0A2H6K7B7_9APIC</name>
<evidence type="ECO:0000256" key="9">
    <source>
        <dbReference type="ARBA" id="ARBA00030617"/>
    </source>
</evidence>
<keyword evidence="7" id="KW-0694">RNA-binding</keyword>
<dbReference type="InterPro" id="IPR050590">
    <property type="entry name" value="Exosome_comp_Rrp42_subfam"/>
</dbReference>
<keyword evidence="12" id="KW-1185">Reference proteome</keyword>
<evidence type="ECO:0000313" key="12">
    <source>
        <dbReference type="Proteomes" id="UP000236319"/>
    </source>
</evidence>
<dbReference type="InterPro" id="IPR020568">
    <property type="entry name" value="Ribosomal_Su5_D2-typ_SF"/>
</dbReference>
<dbReference type="GO" id="GO:0034475">
    <property type="term" value="P:U4 snRNA 3'-end processing"/>
    <property type="evidence" value="ECO:0007669"/>
    <property type="project" value="TreeGrafter"/>
</dbReference>
<gene>
    <name evidence="11" type="ORF">BOVATA_003750</name>
</gene>
<dbReference type="OrthoDB" id="45882at2759"/>
<evidence type="ECO:0000256" key="7">
    <source>
        <dbReference type="ARBA" id="ARBA00022884"/>
    </source>
</evidence>
<evidence type="ECO:0000256" key="8">
    <source>
        <dbReference type="ARBA" id="ARBA00023242"/>
    </source>
</evidence>
<comment type="subcellular location">
    <subcellularLocation>
        <location evidence="1">Cytoplasm</location>
    </subcellularLocation>
    <subcellularLocation>
        <location evidence="2">Nucleus</location>
        <location evidence="2">Nucleolus</location>
    </subcellularLocation>
</comment>
<dbReference type="PANTHER" id="PTHR11097">
    <property type="entry name" value="EXOSOME COMPLEX EXONUCLEASE RIBOSOMAL RNA PROCESSING PROTEIN"/>
    <property type="match status" value="1"/>
</dbReference>
<reference evidence="11 12" key="1">
    <citation type="journal article" date="2017" name="BMC Genomics">
        <title>Whole-genome assembly of Babesia ovata and comparative genomics between closely related pathogens.</title>
        <authorList>
            <person name="Yamagishi J."/>
            <person name="Asada M."/>
            <person name="Hakimi H."/>
            <person name="Tanaka T.Q."/>
            <person name="Sugimoto C."/>
            <person name="Kawazu S."/>
        </authorList>
    </citation>
    <scope>NUCLEOTIDE SEQUENCE [LARGE SCALE GENOMIC DNA]</scope>
    <source>
        <strain evidence="11 12">Miyake</strain>
    </source>
</reference>
<organism evidence="11 12">
    <name type="scientific">Babesia ovata</name>
    <dbReference type="NCBI Taxonomy" id="189622"/>
    <lineage>
        <taxon>Eukaryota</taxon>
        <taxon>Sar</taxon>
        <taxon>Alveolata</taxon>
        <taxon>Apicomplexa</taxon>
        <taxon>Aconoidasida</taxon>
        <taxon>Piroplasmida</taxon>
        <taxon>Babesiidae</taxon>
        <taxon>Babesia</taxon>
    </lineage>
</organism>
<dbReference type="RefSeq" id="XP_028865125.1">
    <property type="nucleotide sequence ID" value="XM_029009292.1"/>
</dbReference>
<dbReference type="GO" id="GO:0000176">
    <property type="term" value="C:nuclear exosome (RNase complex)"/>
    <property type="evidence" value="ECO:0007669"/>
    <property type="project" value="TreeGrafter"/>
</dbReference>
<dbReference type="GO" id="GO:0035925">
    <property type="term" value="F:mRNA 3'-UTR AU-rich region binding"/>
    <property type="evidence" value="ECO:0007669"/>
    <property type="project" value="TreeGrafter"/>
</dbReference>
<dbReference type="GO" id="GO:0000467">
    <property type="term" value="P:exonucleolytic trimming to generate mature 3'-end of 5.8S rRNA from tricistronic rRNA transcript (SSU-rRNA, 5.8S rRNA, LSU-rRNA)"/>
    <property type="evidence" value="ECO:0007669"/>
    <property type="project" value="TreeGrafter"/>
</dbReference>
<dbReference type="PANTHER" id="PTHR11097:SF9">
    <property type="entry name" value="EXOSOME COMPLEX COMPONENT RRP43"/>
    <property type="match status" value="1"/>
</dbReference>
<keyword evidence="4" id="KW-0963">Cytoplasm</keyword>
<dbReference type="GO" id="GO:0071035">
    <property type="term" value="P:nuclear polyadenylation-dependent rRNA catabolic process"/>
    <property type="evidence" value="ECO:0007669"/>
    <property type="project" value="TreeGrafter"/>
</dbReference>
<dbReference type="InterPro" id="IPR001247">
    <property type="entry name" value="ExoRNase_PH_dom1"/>
</dbReference>
<dbReference type="GO" id="GO:0005730">
    <property type="term" value="C:nucleolus"/>
    <property type="evidence" value="ECO:0007669"/>
    <property type="project" value="UniProtKB-SubCell"/>
</dbReference>
<dbReference type="AlphaFoldDB" id="A0A2H6K7B7"/>
<evidence type="ECO:0000256" key="3">
    <source>
        <dbReference type="ARBA" id="ARBA00006678"/>
    </source>
</evidence>
<evidence type="ECO:0000256" key="1">
    <source>
        <dbReference type="ARBA" id="ARBA00004496"/>
    </source>
</evidence>
<feature type="domain" description="Exoribonuclease phosphorolytic" evidence="10">
    <location>
        <begin position="73"/>
        <end position="218"/>
    </location>
</feature>
<evidence type="ECO:0000256" key="6">
    <source>
        <dbReference type="ARBA" id="ARBA00022835"/>
    </source>
</evidence>